<dbReference type="SMART" id="SM00382">
    <property type="entry name" value="AAA"/>
    <property type="match status" value="2"/>
</dbReference>
<reference evidence="13 14" key="1">
    <citation type="submission" date="2016-06" db="EMBL/GenBank/DDBJ databases">
        <authorList>
            <person name="Kjaerup R.B."/>
            <person name="Dalgaard T.S."/>
            <person name="Juul-Madsen H.R."/>
        </authorList>
    </citation>
    <scope>NUCLEOTIDE SEQUENCE [LARGE SCALE GENOMIC DNA]</scope>
</reference>
<organism evidence="13 14">
    <name type="scientific">Zymoseptoria tritici (strain ST99CH_3D7)</name>
    <dbReference type="NCBI Taxonomy" id="1276538"/>
    <lineage>
        <taxon>Eukaryota</taxon>
        <taxon>Fungi</taxon>
        <taxon>Dikarya</taxon>
        <taxon>Ascomycota</taxon>
        <taxon>Pezizomycotina</taxon>
        <taxon>Dothideomycetes</taxon>
        <taxon>Dothideomycetidae</taxon>
        <taxon>Mycosphaerellales</taxon>
        <taxon>Mycosphaerellaceae</taxon>
        <taxon>Zymoseptoria</taxon>
    </lineage>
</organism>
<evidence type="ECO:0000313" key="14">
    <source>
        <dbReference type="Proteomes" id="UP000215127"/>
    </source>
</evidence>
<feature type="transmembrane region" description="Helical" evidence="11">
    <location>
        <begin position="1010"/>
        <end position="1033"/>
    </location>
</feature>
<feature type="transmembrane region" description="Helical" evidence="11">
    <location>
        <begin position="372"/>
        <end position="398"/>
    </location>
</feature>
<evidence type="ECO:0000256" key="9">
    <source>
        <dbReference type="ARBA" id="ARBA00023136"/>
    </source>
</evidence>
<keyword evidence="6" id="KW-0547">Nucleotide-binding</keyword>
<evidence type="ECO:0000256" key="3">
    <source>
        <dbReference type="ARBA" id="ARBA00022448"/>
    </source>
</evidence>
<feature type="transmembrane region" description="Helical" evidence="11">
    <location>
        <begin position="1086"/>
        <end position="1106"/>
    </location>
</feature>
<proteinExistence type="inferred from homology"/>
<dbReference type="InterPro" id="IPR017871">
    <property type="entry name" value="ABC_transporter-like_CS"/>
</dbReference>
<dbReference type="Pfam" id="PF00005">
    <property type="entry name" value="ABC_tran"/>
    <property type="match status" value="2"/>
</dbReference>
<evidence type="ECO:0000256" key="6">
    <source>
        <dbReference type="ARBA" id="ARBA00022741"/>
    </source>
</evidence>
<feature type="transmembrane region" description="Helical" evidence="11">
    <location>
        <begin position="1157"/>
        <end position="1179"/>
    </location>
</feature>
<feature type="transmembrane region" description="Helical" evidence="11">
    <location>
        <begin position="224"/>
        <end position="247"/>
    </location>
</feature>
<evidence type="ECO:0000256" key="8">
    <source>
        <dbReference type="ARBA" id="ARBA00022989"/>
    </source>
</evidence>
<dbReference type="InterPro" id="IPR027417">
    <property type="entry name" value="P-loop_NTPase"/>
</dbReference>
<feature type="transmembrane region" description="Helical" evidence="11">
    <location>
        <begin position="26"/>
        <end position="47"/>
    </location>
</feature>
<dbReference type="Proteomes" id="UP000215127">
    <property type="component" value="Chromosome 3"/>
</dbReference>
<keyword evidence="3" id="KW-0813">Transport</keyword>
<dbReference type="SUPFAM" id="SSF52540">
    <property type="entry name" value="P-loop containing nucleoside triphosphate hydrolases"/>
    <property type="match status" value="2"/>
</dbReference>
<feature type="transmembrane region" description="Helical" evidence="11">
    <location>
        <begin position="1200"/>
        <end position="1222"/>
    </location>
</feature>
<feature type="transmembrane region" description="Helical" evidence="11">
    <location>
        <begin position="342"/>
        <end position="360"/>
    </location>
</feature>
<gene>
    <name evidence="13" type="ORF">ZT3D7_G3821</name>
</gene>
<keyword evidence="5" id="KW-0677">Repeat</keyword>
<name>A0A1X7RN80_ZYMT9</name>
<feature type="transmembrane region" description="Helical" evidence="11">
    <location>
        <begin position="1054"/>
        <end position="1080"/>
    </location>
</feature>
<evidence type="ECO:0000256" key="5">
    <source>
        <dbReference type="ARBA" id="ARBA00022737"/>
    </source>
</evidence>
<sequence>MIANHFADQVWTLTKKDLLLLARRRWLSTFIRAVAFPIILTVILASVKTWIKNDGGNGVGTPTPIRSLSEAFDIVGQIRPNFVLVNNGLAGDDVLSVIDTLSTTARNGNRKVHLVNTTAELQDLCQSSSRGVTHCFGAIEFWSSPQSNPGSVWNYTIWQDSAIKGADVRRNDNPPQLYTLPLQFAVESLISARNNGTRLPETILQYPFTMRSQAAADFEDSKTFGLLVTQAIAFALFIALAGVAYHLTGHVVLQREEGMLQLIDAQMPNTSRWEKLAARTFATHLAFTIIYMPAYIICGAVAGALIFPHSNAGWFVLLYIMAGLAMISMSIAASSLFQRQQLSALSAVVAAMVFAMVAQFTQCGQASTNDAAVIVTGLLFPPSSFVYFLVLGAVSEIFSKPLNPHRQLSGLLTSQLQIKLWTLTPAIFFAFFTLQIVLYPVLAVVIERFMWGSSFQGRHFRSTAEMEGNALRLSKFSKRYNVAAKKRDRTLAVDELSCDFYAGSITILLGANGSGKSTTLNCIAGLQSITDGRIDIDGSGGIGLCPQKNVMWPEMTVFEHVGFFQRLKNPSMPQSQVKAEVARLIDGCDLENKTHARSGTLSGGQQRKLQLAMMLAGGSKVCCIDEASSGIDPLARRKIWEILLRERGRRTLILTTHFLDECEVLADHIALLSKGNLKAEGSVSELKNSLGGGYRVLLPSDLSPGHLRCIADIAATHVHIAQSWNGDRTILEVPDSKSLVPLLLKLDERGLSGYKIEGPSIEKIFLRLSDEMKSEIPSKLTASSEHRDGIDTSDRPMTLYTGKPCGPLRQMRALYIKRLTILKHNFMPYLAAFFVPLVLAGLVPRFLRSAEAGGLQCSDPNAGSTYESNPSTLLPQAFLYGTTVAPPSAVDTLERLLPRNGFCYQPSGTAGYSGVGYCENSDYDTKPWSEVTTATSLDAFNAAIIPQGQYGYSQGGFFVRGNDAPLLAFAAGYTFSASVEMLGALDMVLTNTTVGVSHASFGQKYTPQDFYQSLVAVFTTIGFCLFPGLFALYPTRERLQKVRAMQYSNGITSGPLWVAYALFDFCFLLLIAILVTIIWMTNGYGYYGLGYMFVVLLLYGMAATAYSYVISLFAPSQLAGIAMTVIVQVVIAMLYFVGCFLTVDSANVTVVEHDLNILYYTIALICPAVSLLRALLVSMNIYSLSCDEAILASYGGAMDLYGGPILYLVLQFILLVTLLIFYESGGSLEAFGIHIGPARKHKDHEDDEKGIVGSDAELGEEIHRLSSMNDGLRVQHISKTFGRNKAVDDISFGILPSEKFAFIGPNGAGKSSSISLIRGELRPDPSRRSEIHIAGDSLFDSPVAAKSHLGVCPQFDSVDSMTLSEHLHFYARARGLQGREKNSNVDEIINRLGLTEHRKKLVKKLSGGTKRKLSLGIALISNPSVLLLDEPSSGMDAAAKRTLWATLHAISAGRSLLITTHSMEEADNLCDRAGIIAKQMLALGTISDLHAKYADRIYVQLVHEHAPRSTDQEVERLWTWVRSTFLVAETERSVGGQVRFAVPIKRDGSDSSDLLDGSHMGKLFQAIEARKVEVGVRDYSIERSSLEQVFLNVVGRHDVEEENSHAVERKGLVQKFLRRKK</sequence>
<evidence type="ECO:0000313" key="13">
    <source>
        <dbReference type="EMBL" id="SMQ48671.1"/>
    </source>
</evidence>
<evidence type="ECO:0000256" key="4">
    <source>
        <dbReference type="ARBA" id="ARBA00022692"/>
    </source>
</evidence>
<evidence type="ECO:0000259" key="12">
    <source>
        <dbReference type="PROSITE" id="PS50893"/>
    </source>
</evidence>
<feature type="transmembrane region" description="Helical" evidence="11">
    <location>
        <begin position="418"/>
        <end position="446"/>
    </location>
</feature>
<comment type="similarity">
    <text evidence="2">Belongs to the ABC transporter superfamily. ABCA family.</text>
</comment>
<dbReference type="STRING" id="1276538.A0A1X7RN80"/>
<dbReference type="PANTHER" id="PTHR19229">
    <property type="entry name" value="ATP-BINDING CASSETTE TRANSPORTER SUBFAMILY A ABCA"/>
    <property type="match status" value="1"/>
</dbReference>
<feature type="transmembrane region" description="Helical" evidence="11">
    <location>
        <begin position="826"/>
        <end position="847"/>
    </location>
</feature>
<keyword evidence="7" id="KW-0067">ATP-binding</keyword>
<dbReference type="PROSITE" id="PS00211">
    <property type="entry name" value="ABC_TRANSPORTER_1"/>
    <property type="match status" value="1"/>
</dbReference>
<dbReference type="EMBL" id="LT853694">
    <property type="protein sequence ID" value="SMQ48671.1"/>
    <property type="molecule type" value="Genomic_DNA"/>
</dbReference>
<feature type="transmembrane region" description="Helical" evidence="11">
    <location>
        <begin position="1118"/>
        <end position="1137"/>
    </location>
</feature>
<dbReference type="CDD" id="cd03263">
    <property type="entry name" value="ABC_subfamily_A"/>
    <property type="match status" value="2"/>
</dbReference>
<evidence type="ECO:0000256" key="2">
    <source>
        <dbReference type="ARBA" id="ARBA00008869"/>
    </source>
</evidence>
<dbReference type="PROSITE" id="PS50893">
    <property type="entry name" value="ABC_TRANSPORTER_2"/>
    <property type="match status" value="2"/>
</dbReference>
<dbReference type="Pfam" id="PF12698">
    <property type="entry name" value="ABC2_membrane_3"/>
    <property type="match status" value="1"/>
</dbReference>
<feature type="transmembrane region" description="Helical" evidence="11">
    <location>
        <begin position="281"/>
        <end position="307"/>
    </location>
</feature>
<keyword evidence="14" id="KW-1185">Reference proteome</keyword>
<dbReference type="GO" id="GO:0005524">
    <property type="term" value="F:ATP binding"/>
    <property type="evidence" value="ECO:0007669"/>
    <property type="project" value="UniProtKB-KW"/>
</dbReference>
<dbReference type="GO" id="GO:0005319">
    <property type="term" value="F:lipid transporter activity"/>
    <property type="evidence" value="ECO:0007669"/>
    <property type="project" value="TreeGrafter"/>
</dbReference>
<dbReference type="InterPro" id="IPR003593">
    <property type="entry name" value="AAA+_ATPase"/>
</dbReference>
<dbReference type="InterPro" id="IPR003439">
    <property type="entry name" value="ABC_transporter-like_ATP-bd"/>
</dbReference>
<evidence type="ECO:0000256" key="11">
    <source>
        <dbReference type="SAM" id="Phobius"/>
    </source>
</evidence>
<keyword evidence="9 11" id="KW-0472">Membrane</keyword>
<feature type="domain" description="ABC transporter" evidence="12">
    <location>
        <begin position="1272"/>
        <end position="1502"/>
    </location>
</feature>
<feature type="compositionally biased region" description="Basic and acidic residues" evidence="10">
    <location>
        <begin position="784"/>
        <end position="794"/>
    </location>
</feature>
<dbReference type="GO" id="GO:0016020">
    <property type="term" value="C:membrane"/>
    <property type="evidence" value="ECO:0007669"/>
    <property type="project" value="UniProtKB-SubCell"/>
</dbReference>
<dbReference type="GO" id="GO:0140359">
    <property type="term" value="F:ABC-type transporter activity"/>
    <property type="evidence" value="ECO:0007669"/>
    <property type="project" value="InterPro"/>
</dbReference>
<dbReference type="PANTHER" id="PTHR19229:SF36">
    <property type="entry name" value="ATP-BINDING CASSETTE SUB-FAMILY A MEMBER 2"/>
    <property type="match status" value="1"/>
</dbReference>
<evidence type="ECO:0000256" key="1">
    <source>
        <dbReference type="ARBA" id="ARBA00004141"/>
    </source>
</evidence>
<dbReference type="GO" id="GO:0016887">
    <property type="term" value="F:ATP hydrolysis activity"/>
    <property type="evidence" value="ECO:0007669"/>
    <property type="project" value="InterPro"/>
</dbReference>
<comment type="subcellular location">
    <subcellularLocation>
        <location evidence="1">Membrane</location>
        <topology evidence="1">Multi-pass membrane protein</topology>
    </subcellularLocation>
</comment>
<dbReference type="InterPro" id="IPR026082">
    <property type="entry name" value="ABCA"/>
</dbReference>
<keyword evidence="8 11" id="KW-1133">Transmembrane helix</keyword>
<feature type="transmembrane region" description="Helical" evidence="11">
    <location>
        <begin position="314"/>
        <end position="336"/>
    </location>
</feature>
<protein>
    <recommendedName>
        <fullName evidence="12">ABC transporter domain-containing protein</fullName>
    </recommendedName>
</protein>
<evidence type="ECO:0000256" key="10">
    <source>
        <dbReference type="SAM" id="MobiDB-lite"/>
    </source>
</evidence>
<keyword evidence="4 11" id="KW-0812">Transmembrane</keyword>
<dbReference type="Gene3D" id="3.40.50.300">
    <property type="entry name" value="P-loop containing nucleotide triphosphate hydrolases"/>
    <property type="match status" value="2"/>
</dbReference>
<evidence type="ECO:0000256" key="7">
    <source>
        <dbReference type="ARBA" id="ARBA00022840"/>
    </source>
</evidence>
<dbReference type="InterPro" id="IPR013525">
    <property type="entry name" value="ABC2_TM"/>
</dbReference>
<accession>A0A1X7RN80</accession>
<feature type="domain" description="ABC transporter" evidence="12">
    <location>
        <begin position="471"/>
        <end position="699"/>
    </location>
</feature>
<feature type="region of interest" description="Disordered" evidence="10">
    <location>
        <begin position="777"/>
        <end position="796"/>
    </location>
</feature>